<dbReference type="InterPro" id="IPR050361">
    <property type="entry name" value="MPP/UQCRC_Complex"/>
</dbReference>
<dbReference type="PANTHER" id="PTHR11851">
    <property type="entry name" value="METALLOPROTEASE"/>
    <property type="match status" value="1"/>
</dbReference>
<dbReference type="GO" id="GO:0046872">
    <property type="term" value="F:metal ion binding"/>
    <property type="evidence" value="ECO:0007669"/>
    <property type="project" value="InterPro"/>
</dbReference>
<dbReference type="STRING" id="93684.SAMN05421853_107107"/>
<dbReference type="PANTHER" id="PTHR11851:SF224">
    <property type="entry name" value="PROCESSING PROTEASE"/>
    <property type="match status" value="1"/>
</dbReference>
<feature type="signal peptide" evidence="1">
    <location>
        <begin position="1"/>
        <end position="19"/>
    </location>
</feature>
<protein>
    <submittedName>
        <fullName evidence="4">Zinc protease</fullName>
    </submittedName>
</protein>
<keyword evidence="1" id="KW-0732">Signal</keyword>
<keyword evidence="4" id="KW-0378">Hydrolase</keyword>
<accession>A0A1I5Z032</accession>
<evidence type="ECO:0000313" key="4">
    <source>
        <dbReference type="EMBL" id="SFQ49888.1"/>
    </source>
</evidence>
<dbReference type="InterPro" id="IPR011765">
    <property type="entry name" value="Pept_M16_N"/>
</dbReference>
<evidence type="ECO:0000259" key="3">
    <source>
        <dbReference type="Pfam" id="PF05193"/>
    </source>
</evidence>
<dbReference type="Gene3D" id="3.30.830.10">
    <property type="entry name" value="Metalloenzyme, LuxS/M16 peptidase-like"/>
    <property type="match status" value="2"/>
</dbReference>
<dbReference type="GO" id="GO:0008233">
    <property type="term" value="F:peptidase activity"/>
    <property type="evidence" value="ECO:0007669"/>
    <property type="project" value="UniProtKB-KW"/>
</dbReference>
<name>A0A1I5Z032_9RHOB</name>
<dbReference type="RefSeq" id="WP_093012067.1">
    <property type="nucleotide sequence ID" value="NZ_FOXV01000007.1"/>
</dbReference>
<keyword evidence="4" id="KW-0645">Protease</keyword>
<feature type="chain" id="PRO_5017394086" evidence="1">
    <location>
        <begin position="20"/>
        <end position="438"/>
    </location>
</feature>
<feature type="domain" description="Peptidase M16 N-terminal" evidence="2">
    <location>
        <begin position="38"/>
        <end position="180"/>
    </location>
</feature>
<dbReference type="InterPro" id="IPR007863">
    <property type="entry name" value="Peptidase_M16_C"/>
</dbReference>
<sequence length="438" mass="47177">MIRIVLTGIACLWAASATAAIDIQEVTSENGHEAWLVEEPSIPFVNLELRFEGGASLDPEGKRGATNLMVGLLEEGSGEMDARAFIAAQESLAASFSYDVGDDMVTVSARFLTENMDEAIALLRQSLVEPAFDDASITRVKGQVLSAIQADSTDPDTIAAKAFTARVFGDHPYGSMIQGTAESVEAITREDLVAAKEAAIVTSRAHVGAAGDISAEELGELMDTLFEGLPADGPPLPEAVEVETEADTEIVPFDTPQSVAVFGHAGIDRDDPDYFAAYVMNQILGGGGFEARLMTEVREKRGLTYGVYSYLADKDHADLVMGRVASANDRIAEAIEVIRAEWRRMAEEGVTQDELDQAKTYLTGAYPLRFDGNAPIANIIVGMQTQDLDPDYVNTRNDKVDAVTIEDVRRVAARLLKPEELLFVVVGQPEGLEAEVSQ</sequence>
<gene>
    <name evidence="4" type="ORF">SAMN05421853_107107</name>
</gene>
<dbReference type="AlphaFoldDB" id="A0A1I5Z032"/>
<dbReference type="GO" id="GO:0006508">
    <property type="term" value="P:proteolysis"/>
    <property type="evidence" value="ECO:0007669"/>
    <property type="project" value="UniProtKB-KW"/>
</dbReference>
<dbReference type="Proteomes" id="UP000243106">
    <property type="component" value="Unassembled WGS sequence"/>
</dbReference>
<feature type="domain" description="Peptidase M16 C-terminal" evidence="3">
    <location>
        <begin position="187"/>
        <end position="361"/>
    </location>
</feature>
<evidence type="ECO:0000256" key="1">
    <source>
        <dbReference type="SAM" id="SignalP"/>
    </source>
</evidence>
<dbReference type="Pfam" id="PF00675">
    <property type="entry name" value="Peptidase_M16"/>
    <property type="match status" value="1"/>
</dbReference>
<proteinExistence type="predicted"/>
<reference evidence="5" key="1">
    <citation type="submission" date="2016-10" db="EMBL/GenBank/DDBJ databases">
        <authorList>
            <person name="Varghese N."/>
            <person name="Submissions S."/>
        </authorList>
    </citation>
    <scope>NUCLEOTIDE SEQUENCE [LARGE SCALE GENOMIC DNA]</scope>
    <source>
        <strain evidence="5">JCM 10271</strain>
    </source>
</reference>
<evidence type="ECO:0000259" key="2">
    <source>
        <dbReference type="Pfam" id="PF00675"/>
    </source>
</evidence>
<dbReference type="SUPFAM" id="SSF63411">
    <property type="entry name" value="LuxS/MPP-like metallohydrolase"/>
    <property type="match status" value="2"/>
</dbReference>
<organism evidence="4 5">
    <name type="scientific">Roseivivax halotolerans</name>
    <dbReference type="NCBI Taxonomy" id="93684"/>
    <lineage>
        <taxon>Bacteria</taxon>
        <taxon>Pseudomonadati</taxon>
        <taxon>Pseudomonadota</taxon>
        <taxon>Alphaproteobacteria</taxon>
        <taxon>Rhodobacterales</taxon>
        <taxon>Roseobacteraceae</taxon>
        <taxon>Roseivivax</taxon>
    </lineage>
</organism>
<dbReference type="EMBL" id="FOXV01000007">
    <property type="protein sequence ID" value="SFQ49888.1"/>
    <property type="molecule type" value="Genomic_DNA"/>
</dbReference>
<keyword evidence="5" id="KW-1185">Reference proteome</keyword>
<dbReference type="Pfam" id="PF05193">
    <property type="entry name" value="Peptidase_M16_C"/>
    <property type="match status" value="1"/>
</dbReference>
<dbReference type="InterPro" id="IPR011249">
    <property type="entry name" value="Metalloenz_LuxS/M16"/>
</dbReference>
<evidence type="ECO:0000313" key="5">
    <source>
        <dbReference type="Proteomes" id="UP000243106"/>
    </source>
</evidence>